<organism evidence="2">
    <name type="scientific">Bacillus sp. BS1807G30</name>
    <dbReference type="NCBI Taxonomy" id="3153756"/>
    <lineage>
        <taxon>Bacteria</taxon>
        <taxon>Bacillati</taxon>
        <taxon>Bacillota</taxon>
        <taxon>Bacilli</taxon>
        <taxon>Bacillales</taxon>
        <taxon>Bacillaceae</taxon>
        <taxon>Bacillus</taxon>
    </lineage>
</organism>
<proteinExistence type="predicted"/>
<reference evidence="2" key="1">
    <citation type="submission" date="2024-05" db="EMBL/GenBank/DDBJ databases">
        <authorList>
            <person name="Liu Z."/>
        </authorList>
    </citation>
    <scope>NUCLEOTIDE SEQUENCE</scope>
    <source>
        <strain evidence="2">BS1807G30</strain>
    </source>
</reference>
<feature type="region of interest" description="Disordered" evidence="1">
    <location>
        <begin position="1"/>
        <end position="22"/>
    </location>
</feature>
<dbReference type="AlphaFoldDB" id="A0AAU7FMW5"/>
<evidence type="ECO:0000256" key="1">
    <source>
        <dbReference type="SAM" id="MobiDB-lite"/>
    </source>
</evidence>
<dbReference type="RefSeq" id="WP_017360392.1">
    <property type="nucleotide sequence ID" value="NZ_CP157353.1"/>
</dbReference>
<evidence type="ECO:0000313" key="2">
    <source>
        <dbReference type="EMBL" id="XBM04995.1"/>
    </source>
</evidence>
<accession>A0AAU7FMW5</accession>
<feature type="compositionally biased region" description="Basic residues" evidence="1">
    <location>
        <begin position="1"/>
        <end position="13"/>
    </location>
</feature>
<sequence length="63" mass="7432">MRLFKNWRKKQHKQPITSETQEDSIPINFSTLPFGTDTIDDFLFNLDLTSKLIDPYKEADTNK</sequence>
<dbReference type="EMBL" id="CP157353">
    <property type="protein sequence ID" value="XBM04995.1"/>
    <property type="molecule type" value="Genomic_DNA"/>
</dbReference>
<gene>
    <name evidence="2" type="ORF">ABG082_04370</name>
</gene>
<protein>
    <submittedName>
        <fullName evidence="2">Uncharacterized protein</fullName>
    </submittedName>
</protein>
<dbReference type="GeneID" id="66362447"/>
<name>A0AAU7FMW5_9BACI</name>